<evidence type="ECO:0000256" key="3">
    <source>
        <dbReference type="ARBA" id="ARBA00022927"/>
    </source>
</evidence>
<keyword evidence="6" id="KW-1185">Reference proteome</keyword>
<evidence type="ECO:0000256" key="4">
    <source>
        <dbReference type="ARBA" id="ARBA00023010"/>
    </source>
</evidence>
<dbReference type="Proteomes" id="UP000182108">
    <property type="component" value="Unassembled WGS sequence"/>
</dbReference>
<dbReference type="GO" id="GO:0051082">
    <property type="term" value="F:unfolded protein binding"/>
    <property type="evidence" value="ECO:0007669"/>
    <property type="project" value="InterPro"/>
</dbReference>
<name>A0A0K6IWP3_9PROT</name>
<dbReference type="OrthoDB" id="9795145at2"/>
<reference evidence="6" key="1">
    <citation type="submission" date="2015-08" db="EMBL/GenBank/DDBJ databases">
        <authorList>
            <person name="Babu N.S."/>
            <person name="Beckwith C.J."/>
            <person name="Beseler K.G."/>
            <person name="Brison A."/>
            <person name="Carone J.V."/>
            <person name="Caskin T.P."/>
            <person name="Diamond M."/>
            <person name="Durham M.E."/>
            <person name="Foxe J.M."/>
            <person name="Go M."/>
            <person name="Henderson B.A."/>
            <person name="Jones I.B."/>
            <person name="McGettigan J.A."/>
            <person name="Micheletti S.J."/>
            <person name="Nasrallah M.E."/>
            <person name="Ortiz D."/>
            <person name="Piller C.R."/>
            <person name="Privatt S.R."/>
            <person name="Schneider S.L."/>
            <person name="Sharp S."/>
            <person name="Smith T.C."/>
            <person name="Stanton J.D."/>
            <person name="Ullery H.E."/>
            <person name="Wilson R.J."/>
            <person name="Serrano M.G."/>
            <person name="Buck G."/>
            <person name="Lee V."/>
            <person name="Wang Y."/>
            <person name="Carvalho R."/>
            <person name="Voegtly L."/>
            <person name="Shi R."/>
            <person name="Duckworth R."/>
            <person name="Johnson A."/>
            <person name="Loviza R."/>
            <person name="Walstead R."/>
            <person name="Shah Z."/>
            <person name="Kiflezghi M."/>
            <person name="Wade K."/>
            <person name="Ball S.L."/>
            <person name="Bradley K.W."/>
            <person name="Asai D.J."/>
            <person name="Bowman C.A."/>
            <person name="Russell D.A."/>
            <person name="Pope W.H."/>
            <person name="Jacobs-Sera D."/>
            <person name="Hendrix R.W."/>
            <person name="Hatfull G.F."/>
        </authorList>
    </citation>
    <scope>NUCLEOTIDE SEQUENCE [LARGE SCALE GENOMIC DNA]</scope>
    <source>
        <strain evidence="6">JCM 19170</strain>
    </source>
</reference>
<protein>
    <submittedName>
        <fullName evidence="5">Protein-export chaperone SecB</fullName>
    </submittedName>
</protein>
<gene>
    <name evidence="5" type="ORF">Ga0061068_10835</name>
</gene>
<dbReference type="NCBIfam" id="NF004392">
    <property type="entry name" value="PRK05751.1-3"/>
    <property type="match status" value="1"/>
</dbReference>
<keyword evidence="2" id="KW-0813">Transport</keyword>
<dbReference type="RefSeq" id="WP_055423789.1">
    <property type="nucleotide sequence ID" value="NZ_CYHH01000008.1"/>
</dbReference>
<dbReference type="Gene3D" id="3.10.420.10">
    <property type="entry name" value="SecB-like"/>
    <property type="match status" value="1"/>
</dbReference>
<dbReference type="PRINTS" id="PR01594">
    <property type="entry name" value="SECBCHAPRONE"/>
</dbReference>
<dbReference type="NCBIfam" id="NF004394">
    <property type="entry name" value="PRK05751.1-5"/>
    <property type="match status" value="1"/>
</dbReference>
<sequence>MSDTNGTQTSDQPIFSVEKLYVRDLSIEVPNAPQCFLERETPNIDVQLATAATRLDEGFFDVTLTVTVTAKIGQDKTLFLIEAAQAGIFQIRNVPEENLEPLLFVACPNLLYPYAREAITSSSLRAGFQPVILAPVNFEALYAQQKRQAELAQSGEGEARLQ</sequence>
<dbReference type="GO" id="GO:0015031">
    <property type="term" value="P:protein transport"/>
    <property type="evidence" value="ECO:0007669"/>
    <property type="project" value="UniProtKB-KW"/>
</dbReference>
<dbReference type="EMBL" id="CYHH01000008">
    <property type="protein sequence ID" value="CUB07508.1"/>
    <property type="molecule type" value="Genomic_DNA"/>
</dbReference>
<keyword evidence="3" id="KW-0653">Protein transport</keyword>
<dbReference type="SUPFAM" id="SSF54611">
    <property type="entry name" value="SecB-like"/>
    <property type="match status" value="1"/>
</dbReference>
<evidence type="ECO:0000313" key="5">
    <source>
        <dbReference type="EMBL" id="CUB07508.1"/>
    </source>
</evidence>
<dbReference type="PANTHER" id="PTHR36918">
    <property type="match status" value="1"/>
</dbReference>
<keyword evidence="4" id="KW-0811">Translocation</keyword>
<proteinExistence type="inferred from homology"/>
<organism evidence="5 6">
    <name type="scientific">Tepidiphilus thermophilus</name>
    <dbReference type="NCBI Taxonomy" id="876478"/>
    <lineage>
        <taxon>Bacteria</taxon>
        <taxon>Pseudomonadati</taxon>
        <taxon>Pseudomonadota</taxon>
        <taxon>Hydrogenophilia</taxon>
        <taxon>Hydrogenophilales</taxon>
        <taxon>Hydrogenophilaceae</taxon>
        <taxon>Tepidiphilus</taxon>
    </lineage>
</organism>
<dbReference type="InterPro" id="IPR035958">
    <property type="entry name" value="SecB-like_sf"/>
</dbReference>
<dbReference type="InterPro" id="IPR003708">
    <property type="entry name" value="SecB"/>
</dbReference>
<dbReference type="NCBIfam" id="TIGR00809">
    <property type="entry name" value="secB"/>
    <property type="match status" value="1"/>
</dbReference>
<dbReference type="AlphaFoldDB" id="A0A0K6IWP3"/>
<dbReference type="PANTHER" id="PTHR36918:SF1">
    <property type="entry name" value="PROTEIN-EXPORT PROTEIN SECB"/>
    <property type="match status" value="1"/>
</dbReference>
<accession>A0A0K6IWP3</accession>
<evidence type="ECO:0000313" key="6">
    <source>
        <dbReference type="Proteomes" id="UP000182108"/>
    </source>
</evidence>
<dbReference type="GO" id="GO:0051262">
    <property type="term" value="P:protein tetramerization"/>
    <property type="evidence" value="ECO:0007669"/>
    <property type="project" value="InterPro"/>
</dbReference>
<comment type="similarity">
    <text evidence="1">Belongs to the SecB family.</text>
</comment>
<evidence type="ECO:0000256" key="1">
    <source>
        <dbReference type="ARBA" id="ARBA00009990"/>
    </source>
</evidence>
<dbReference type="Pfam" id="PF02556">
    <property type="entry name" value="SecB"/>
    <property type="match status" value="1"/>
</dbReference>
<evidence type="ECO:0000256" key="2">
    <source>
        <dbReference type="ARBA" id="ARBA00022448"/>
    </source>
</evidence>
<dbReference type="HAMAP" id="MF_00821">
    <property type="entry name" value="SecB"/>
    <property type="match status" value="1"/>
</dbReference>